<proteinExistence type="predicted"/>
<dbReference type="AlphaFoldDB" id="A0A2U8PVZ1"/>
<evidence type="ECO:0000313" key="1">
    <source>
        <dbReference type="EMBL" id="AWM01685.1"/>
    </source>
</evidence>
<reference evidence="1 2" key="1">
    <citation type="journal article" date="2017" name="Syst. Appl. Microbiol.">
        <title>Soybeans inoculated with root zone soils of Canadian native legumes harbour diverse and novel Bradyrhizobium spp. that possess agricultural potential.</title>
        <authorList>
            <person name="Bromfield E.S.P."/>
            <person name="Cloutier S."/>
            <person name="Tambong J.T."/>
            <person name="Tran Thi T.V."/>
        </authorList>
    </citation>
    <scope>NUCLEOTIDE SEQUENCE [LARGE SCALE GENOMIC DNA]</scope>
    <source>
        <strain evidence="1 2">39S1MB</strain>
    </source>
</reference>
<reference evidence="1 2" key="2">
    <citation type="journal article" date="2019" name="Int. J. Syst. Evol. Microbiol.">
        <title>Description and complete genome sequence of Bradyrhizobium amphicarpaeae sp. nov., harbouring photosystem and nitrogen-fixation genes.</title>
        <authorList>
            <person name="Bromfield E.S.P."/>
            <person name="Cloutier S."/>
            <person name="Nguyen H.D.T."/>
        </authorList>
    </citation>
    <scope>NUCLEOTIDE SEQUENCE [LARGE SCALE GENOMIC DNA]</scope>
    <source>
        <strain evidence="1 2">39S1MB</strain>
    </source>
</reference>
<keyword evidence="2" id="KW-1185">Reference proteome</keyword>
<organism evidence="1 2">
    <name type="scientific">Bradyrhizobium amphicarpaeae</name>
    <dbReference type="NCBI Taxonomy" id="1404768"/>
    <lineage>
        <taxon>Bacteria</taxon>
        <taxon>Pseudomonadati</taxon>
        <taxon>Pseudomonadota</taxon>
        <taxon>Alphaproteobacteria</taxon>
        <taxon>Hyphomicrobiales</taxon>
        <taxon>Nitrobacteraceae</taxon>
        <taxon>Bradyrhizobium</taxon>
    </lineage>
</organism>
<accession>A0A2U8PVZ1</accession>
<gene>
    <name evidence="1" type="ORF">CIT40_17685</name>
</gene>
<sequence>MPFAGLLEVMMAGKFEWQFKYRDEADVNASARRRRAEFKKSLICRHFRDSSDLVYPGILGHR</sequence>
<name>A0A2U8PVZ1_9BRAD</name>
<dbReference type="EMBL" id="CP029426">
    <property type="protein sequence ID" value="AWM01685.1"/>
    <property type="molecule type" value="Genomic_DNA"/>
</dbReference>
<dbReference type="Proteomes" id="UP000215884">
    <property type="component" value="Chromosome"/>
</dbReference>
<evidence type="ECO:0000313" key="2">
    <source>
        <dbReference type="Proteomes" id="UP000215884"/>
    </source>
</evidence>
<protein>
    <submittedName>
        <fullName evidence="1">Uncharacterized protein</fullName>
    </submittedName>
</protein>